<feature type="region of interest" description="Disordered" evidence="1">
    <location>
        <begin position="43"/>
        <end position="62"/>
    </location>
</feature>
<evidence type="ECO:0000256" key="1">
    <source>
        <dbReference type="SAM" id="MobiDB-lite"/>
    </source>
</evidence>
<protein>
    <submittedName>
        <fullName evidence="2">Uncharacterized protein</fullName>
    </submittedName>
</protein>
<name>A0A1R0KUW3_9PSEU</name>
<gene>
    <name evidence="2" type="ORF">BS329_13895</name>
</gene>
<dbReference type="RefSeq" id="WP_076160468.1">
    <property type="nucleotide sequence ID" value="NZ_JBEZVB010000020.1"/>
</dbReference>
<keyword evidence="3" id="KW-1185">Reference proteome</keyword>
<organism evidence="2 3">
    <name type="scientific">Amycolatopsis coloradensis</name>
    <dbReference type="NCBI Taxonomy" id="76021"/>
    <lineage>
        <taxon>Bacteria</taxon>
        <taxon>Bacillati</taxon>
        <taxon>Actinomycetota</taxon>
        <taxon>Actinomycetes</taxon>
        <taxon>Pseudonocardiales</taxon>
        <taxon>Pseudonocardiaceae</taxon>
        <taxon>Amycolatopsis</taxon>
    </lineage>
</organism>
<accession>A0A1R0KUW3</accession>
<sequence>MPFPSTSHRDPHGEEQVDQGELRLVIGAVLPLADIARAHTLVEGGSAGGRPRGKIAVAELSR</sequence>
<dbReference type="STRING" id="76021.BS329_13895"/>
<reference evidence="2 3" key="1">
    <citation type="submission" date="2016-01" db="EMBL/GenBank/DDBJ databases">
        <title>Amycolatopsis coloradensis genome sequencing and assembly.</title>
        <authorList>
            <person name="Mayilraj S."/>
        </authorList>
    </citation>
    <scope>NUCLEOTIDE SEQUENCE [LARGE SCALE GENOMIC DNA]</scope>
    <source>
        <strain evidence="2 3">DSM 44225</strain>
    </source>
</reference>
<dbReference type="Proteomes" id="UP000187486">
    <property type="component" value="Unassembled WGS sequence"/>
</dbReference>
<dbReference type="AlphaFoldDB" id="A0A1R0KUW3"/>
<dbReference type="EMBL" id="MQUQ01000006">
    <property type="protein sequence ID" value="OLZ52411.1"/>
    <property type="molecule type" value="Genomic_DNA"/>
</dbReference>
<proteinExistence type="predicted"/>
<comment type="caution">
    <text evidence="2">The sequence shown here is derived from an EMBL/GenBank/DDBJ whole genome shotgun (WGS) entry which is preliminary data.</text>
</comment>
<evidence type="ECO:0000313" key="2">
    <source>
        <dbReference type="EMBL" id="OLZ52411.1"/>
    </source>
</evidence>
<evidence type="ECO:0000313" key="3">
    <source>
        <dbReference type="Proteomes" id="UP000187486"/>
    </source>
</evidence>